<evidence type="ECO:0000256" key="4">
    <source>
        <dbReference type="ARBA" id="ARBA00022989"/>
    </source>
</evidence>
<feature type="transmembrane region" description="Helical" evidence="6">
    <location>
        <begin position="362"/>
        <end position="384"/>
    </location>
</feature>
<feature type="transmembrane region" description="Helical" evidence="6">
    <location>
        <begin position="38"/>
        <end position="60"/>
    </location>
</feature>
<keyword evidence="5 6" id="KW-0472">Membrane</keyword>
<feature type="transmembrane region" description="Helical" evidence="6">
    <location>
        <begin position="271"/>
        <end position="288"/>
    </location>
</feature>
<keyword evidence="4 6" id="KW-1133">Transmembrane helix</keyword>
<feature type="transmembrane region" description="Helical" evidence="6">
    <location>
        <begin position="308"/>
        <end position="325"/>
    </location>
</feature>
<name>A0A346CLQ3_9GAMM</name>
<dbReference type="PANTHER" id="PTHR30250">
    <property type="entry name" value="PST FAMILY PREDICTED COLANIC ACID TRANSPORTER"/>
    <property type="match status" value="1"/>
</dbReference>
<evidence type="ECO:0000256" key="6">
    <source>
        <dbReference type="SAM" id="Phobius"/>
    </source>
</evidence>
<comment type="subcellular location">
    <subcellularLocation>
        <location evidence="1">Cell membrane</location>
        <topology evidence="1">Multi-pass membrane protein</topology>
    </subcellularLocation>
</comment>
<evidence type="ECO:0000256" key="2">
    <source>
        <dbReference type="ARBA" id="ARBA00022475"/>
    </source>
</evidence>
<gene>
    <name evidence="7" type="primary">wzx</name>
</gene>
<dbReference type="RefSeq" id="WP_432766812.1">
    <property type="nucleotide sequence ID" value="NZ_JBEEUX010000007.1"/>
</dbReference>
<proteinExistence type="predicted"/>
<feature type="transmembrane region" description="Helical" evidence="6">
    <location>
        <begin position="101"/>
        <end position="119"/>
    </location>
</feature>
<dbReference type="AlphaFoldDB" id="A0A346CLQ3"/>
<feature type="transmembrane region" description="Helical" evidence="6">
    <location>
        <begin position="188"/>
        <end position="212"/>
    </location>
</feature>
<feature type="transmembrane region" description="Helical" evidence="6">
    <location>
        <begin position="72"/>
        <end position="95"/>
    </location>
</feature>
<protein>
    <submittedName>
        <fullName evidence="7">Wzx</fullName>
    </submittedName>
</protein>
<keyword evidence="2" id="KW-1003">Cell membrane</keyword>
<dbReference type="InterPro" id="IPR050833">
    <property type="entry name" value="Poly_Biosynth_Transport"/>
</dbReference>
<keyword evidence="3 6" id="KW-0812">Transmembrane</keyword>
<feature type="transmembrane region" description="Helical" evidence="6">
    <location>
        <begin position="337"/>
        <end position="356"/>
    </location>
</feature>
<feature type="transmembrane region" description="Helical" evidence="6">
    <location>
        <begin position="7"/>
        <end position="26"/>
    </location>
</feature>
<dbReference type="PANTHER" id="PTHR30250:SF11">
    <property type="entry name" value="O-ANTIGEN TRANSPORTER-RELATED"/>
    <property type="match status" value="1"/>
</dbReference>
<organism evidence="7">
    <name type="scientific">Providencia alcalifaciens</name>
    <dbReference type="NCBI Taxonomy" id="126385"/>
    <lineage>
        <taxon>Bacteria</taxon>
        <taxon>Pseudomonadati</taxon>
        <taxon>Pseudomonadota</taxon>
        <taxon>Gammaproteobacteria</taxon>
        <taxon>Enterobacterales</taxon>
        <taxon>Morganellaceae</taxon>
        <taxon>Providencia</taxon>
    </lineage>
</organism>
<dbReference type="Pfam" id="PF01943">
    <property type="entry name" value="Polysacc_synt"/>
    <property type="match status" value="1"/>
</dbReference>
<evidence type="ECO:0000256" key="3">
    <source>
        <dbReference type="ARBA" id="ARBA00022692"/>
    </source>
</evidence>
<evidence type="ECO:0000313" key="7">
    <source>
        <dbReference type="EMBL" id="AXL96527.1"/>
    </source>
</evidence>
<sequence>MNIDKLLYFIFDIINKALPFLMIPFITRHVSLGEYGNIELFISIYVFFSFIISFAFEGWLSSNYFKTIKLSIYIKSYLLFVLYLSLLIFLFIFIYDSFLSLTIFIAFTNAILFLVTTLLRLEGKFKYAGAILLFNSVINVITLYLFFILFEPTFQSRIYALVLTYFITLSILIYIIRIKYNHILLANAELAAFKVIFLFCLPLCISMISSWIKGNIDKFYIGSLLSLNDLAIYSLGFQISSVLGVITITINKIIQPSFFYKMSNDLNTKGSIFLVILTIIIGSIFYLFSIDYLFSFIFDDRYLPSMKLLPFFILSFTSSAIVMILNNYLMFHQKTKLIMYQVIISSFFHCIISFYLIHYFSIIGATIAQLISSILSLLITLFFLRKLKYAKLNINCNASL</sequence>
<evidence type="ECO:0000256" key="5">
    <source>
        <dbReference type="ARBA" id="ARBA00023136"/>
    </source>
</evidence>
<feature type="transmembrane region" description="Helical" evidence="6">
    <location>
        <begin position="156"/>
        <end position="176"/>
    </location>
</feature>
<dbReference type="EMBL" id="MH479421">
    <property type="protein sequence ID" value="AXL96527.1"/>
    <property type="molecule type" value="Genomic_DNA"/>
</dbReference>
<reference evidence="7" key="1">
    <citation type="submission" date="2018-06" db="EMBL/GenBank/DDBJ databases">
        <title>Development of a Molecular Serotyping Scheme and a Multiplexed Luminex-Based Array for Providencia.</title>
        <authorList>
            <person name="Du Y."/>
            <person name="Liu B."/>
        </authorList>
    </citation>
    <scope>NUCLEOTIDE SEQUENCE</scope>
</reference>
<dbReference type="GO" id="GO:0005886">
    <property type="term" value="C:plasma membrane"/>
    <property type="evidence" value="ECO:0007669"/>
    <property type="project" value="UniProtKB-SubCell"/>
</dbReference>
<feature type="transmembrane region" description="Helical" evidence="6">
    <location>
        <begin position="232"/>
        <end position="250"/>
    </location>
</feature>
<dbReference type="InterPro" id="IPR002797">
    <property type="entry name" value="Polysacc_synth"/>
</dbReference>
<feature type="transmembrane region" description="Helical" evidence="6">
    <location>
        <begin position="131"/>
        <end position="150"/>
    </location>
</feature>
<evidence type="ECO:0000256" key="1">
    <source>
        <dbReference type="ARBA" id="ARBA00004651"/>
    </source>
</evidence>
<accession>A0A346CLQ3</accession>